<dbReference type="SUPFAM" id="SSF53795">
    <property type="entry name" value="PEP carboxykinase-like"/>
    <property type="match status" value="1"/>
</dbReference>
<dbReference type="EMBL" id="JBHLSW010000005">
    <property type="protein sequence ID" value="MFC0633657.1"/>
    <property type="molecule type" value="Genomic_DNA"/>
</dbReference>
<dbReference type="InterPro" id="IPR011104">
    <property type="entry name" value="Hpr_kin/Pase_C"/>
</dbReference>
<organism evidence="2 3">
    <name type="scientific">Brevundimonas balnearis</name>
    <dbReference type="NCBI Taxonomy" id="1572858"/>
    <lineage>
        <taxon>Bacteria</taxon>
        <taxon>Pseudomonadati</taxon>
        <taxon>Pseudomonadota</taxon>
        <taxon>Alphaproteobacteria</taxon>
        <taxon>Caulobacterales</taxon>
        <taxon>Caulobacteraceae</taxon>
        <taxon>Brevundimonas</taxon>
    </lineage>
</organism>
<keyword evidence="3" id="KW-1185">Reference proteome</keyword>
<dbReference type="InterPro" id="IPR027417">
    <property type="entry name" value="P-loop_NTPase"/>
</dbReference>
<sequence length="148" mass="15749">MSASELIHGCVLGSRFAEGWRGVLIEGPSGAGKSRLSLALTAAGWRLVADDYARVWASGGAVYATAPDTIAGRMEVRALGIVPIRHLRTVRLSLAVVHDDAPERLPEPATRGLCGLVLPRLRLDLREPQAAQVIALAARRLSQRGVLA</sequence>
<dbReference type="Gene3D" id="3.40.50.300">
    <property type="entry name" value="P-loop containing nucleotide triphosphate hydrolases"/>
    <property type="match status" value="1"/>
</dbReference>
<feature type="domain" description="HPr kinase/phosphorylase C-terminal" evidence="1">
    <location>
        <begin position="21"/>
        <end position="87"/>
    </location>
</feature>
<reference evidence="2 3" key="1">
    <citation type="submission" date="2024-09" db="EMBL/GenBank/DDBJ databases">
        <authorList>
            <person name="Sun Q."/>
            <person name="Mori K."/>
        </authorList>
    </citation>
    <scope>NUCLEOTIDE SEQUENCE [LARGE SCALE GENOMIC DNA]</scope>
    <source>
        <strain evidence="2 3">NCAIM B.02621</strain>
    </source>
</reference>
<dbReference type="Pfam" id="PF07475">
    <property type="entry name" value="Hpr_kinase_C"/>
    <property type="match status" value="1"/>
</dbReference>
<name>A0ABV6R210_9CAUL</name>
<proteinExistence type="predicted"/>
<evidence type="ECO:0000313" key="2">
    <source>
        <dbReference type="EMBL" id="MFC0633657.1"/>
    </source>
</evidence>
<evidence type="ECO:0000313" key="3">
    <source>
        <dbReference type="Proteomes" id="UP001589906"/>
    </source>
</evidence>
<gene>
    <name evidence="2" type="ORF">ACFFGE_07175</name>
</gene>
<protein>
    <submittedName>
        <fullName evidence="2">HPr kinase/phosphorylase</fullName>
    </submittedName>
</protein>
<keyword evidence="2" id="KW-0418">Kinase</keyword>
<evidence type="ECO:0000259" key="1">
    <source>
        <dbReference type="Pfam" id="PF07475"/>
    </source>
</evidence>
<dbReference type="GO" id="GO:0016301">
    <property type="term" value="F:kinase activity"/>
    <property type="evidence" value="ECO:0007669"/>
    <property type="project" value="UniProtKB-KW"/>
</dbReference>
<dbReference type="Proteomes" id="UP001589906">
    <property type="component" value="Unassembled WGS sequence"/>
</dbReference>
<accession>A0ABV6R210</accession>
<dbReference type="RefSeq" id="WP_376835607.1">
    <property type="nucleotide sequence ID" value="NZ_JBHLSW010000005.1"/>
</dbReference>
<comment type="caution">
    <text evidence="2">The sequence shown here is derived from an EMBL/GenBank/DDBJ whole genome shotgun (WGS) entry which is preliminary data.</text>
</comment>
<keyword evidence="2" id="KW-0808">Transferase</keyword>